<dbReference type="Proteomes" id="UP000018888">
    <property type="component" value="Unassembled WGS sequence"/>
</dbReference>
<keyword evidence="4" id="KW-1185">Reference proteome</keyword>
<reference evidence="3 4" key="2">
    <citation type="journal article" date="2018" name="New Phytol.">
        <title>High intraspecific genome diversity in the model arbuscular mycorrhizal symbiont Rhizophagus irregularis.</title>
        <authorList>
            <person name="Chen E.C.H."/>
            <person name="Morin E."/>
            <person name="Beaudet D."/>
            <person name="Noel J."/>
            <person name="Yildirir G."/>
            <person name="Ndikumana S."/>
            <person name="Charron P."/>
            <person name="St-Onge C."/>
            <person name="Giorgi J."/>
            <person name="Kruger M."/>
            <person name="Marton T."/>
            <person name="Ropars J."/>
            <person name="Grigoriev I.V."/>
            <person name="Hainaut M."/>
            <person name="Henrissat B."/>
            <person name="Roux C."/>
            <person name="Martin F."/>
            <person name="Corradi N."/>
        </authorList>
    </citation>
    <scope>NUCLEOTIDE SEQUENCE [LARGE SCALE GENOMIC DNA]</scope>
    <source>
        <strain evidence="3 4">DAOM 197198</strain>
    </source>
</reference>
<gene>
    <name evidence="3" type="ORF">GLOIN_2v1590090</name>
</gene>
<name>A0A2P4Q5X9_RHIID</name>
<comment type="caution">
    <text evidence="3">The sequence shown here is derived from an EMBL/GenBank/DDBJ whole genome shotgun (WGS) entry which is preliminary data.</text>
</comment>
<evidence type="ECO:0000256" key="1">
    <source>
        <dbReference type="SAM" id="MobiDB-lite"/>
    </source>
</evidence>
<evidence type="ECO:0000313" key="3">
    <source>
        <dbReference type="EMBL" id="POG73037.1"/>
    </source>
</evidence>
<keyword evidence="2" id="KW-0812">Transmembrane</keyword>
<keyword evidence="2" id="KW-1133">Transmembrane helix</keyword>
<dbReference type="EMBL" id="AUPC02000088">
    <property type="protein sequence ID" value="POG73037.1"/>
    <property type="molecule type" value="Genomic_DNA"/>
</dbReference>
<keyword evidence="2" id="KW-0472">Membrane</keyword>
<evidence type="ECO:0000256" key="2">
    <source>
        <dbReference type="SAM" id="Phobius"/>
    </source>
</evidence>
<feature type="transmembrane region" description="Helical" evidence="2">
    <location>
        <begin position="6"/>
        <end position="23"/>
    </location>
</feature>
<proteinExistence type="predicted"/>
<evidence type="ECO:0000313" key="4">
    <source>
        <dbReference type="Proteomes" id="UP000018888"/>
    </source>
</evidence>
<organism evidence="3 4">
    <name type="scientific">Rhizophagus irregularis (strain DAOM 181602 / DAOM 197198 / MUCL 43194)</name>
    <name type="common">Arbuscular mycorrhizal fungus</name>
    <name type="synonym">Glomus intraradices</name>
    <dbReference type="NCBI Taxonomy" id="747089"/>
    <lineage>
        <taxon>Eukaryota</taxon>
        <taxon>Fungi</taxon>
        <taxon>Fungi incertae sedis</taxon>
        <taxon>Mucoromycota</taxon>
        <taxon>Glomeromycotina</taxon>
        <taxon>Glomeromycetes</taxon>
        <taxon>Glomerales</taxon>
        <taxon>Glomeraceae</taxon>
        <taxon>Rhizophagus</taxon>
    </lineage>
</organism>
<dbReference type="VEuPathDB" id="FungiDB:RhiirFUN_015765"/>
<reference evidence="3 4" key="1">
    <citation type="journal article" date="2013" name="Proc. Natl. Acad. Sci. U.S.A.">
        <title>Genome of an arbuscular mycorrhizal fungus provides insight into the oldest plant symbiosis.</title>
        <authorList>
            <person name="Tisserant E."/>
            <person name="Malbreil M."/>
            <person name="Kuo A."/>
            <person name="Kohler A."/>
            <person name="Symeonidi A."/>
            <person name="Balestrini R."/>
            <person name="Charron P."/>
            <person name="Duensing N."/>
            <person name="Frei Dit Frey N."/>
            <person name="Gianinazzi-Pearson V."/>
            <person name="Gilbert L.B."/>
            <person name="Handa Y."/>
            <person name="Herr J.R."/>
            <person name="Hijri M."/>
            <person name="Koul R."/>
            <person name="Kawaguchi M."/>
            <person name="Krajinski F."/>
            <person name="Lammers P.J."/>
            <person name="Masclaux F.G."/>
            <person name="Murat C."/>
            <person name="Morin E."/>
            <person name="Ndikumana S."/>
            <person name="Pagni M."/>
            <person name="Petitpierre D."/>
            <person name="Requena N."/>
            <person name="Rosikiewicz P."/>
            <person name="Riley R."/>
            <person name="Saito K."/>
            <person name="San Clemente H."/>
            <person name="Shapiro H."/>
            <person name="van Tuinen D."/>
            <person name="Becard G."/>
            <person name="Bonfante P."/>
            <person name="Paszkowski U."/>
            <person name="Shachar-Hill Y.Y."/>
            <person name="Tuskan G.A."/>
            <person name="Young P.W."/>
            <person name="Sanders I.R."/>
            <person name="Henrissat B."/>
            <person name="Rensing S.A."/>
            <person name="Grigoriev I.V."/>
            <person name="Corradi N."/>
            <person name="Roux C."/>
            <person name="Martin F."/>
        </authorList>
    </citation>
    <scope>NUCLEOTIDE SEQUENCE [LARGE SCALE GENOMIC DNA]</scope>
    <source>
        <strain evidence="3 4">DAOM 197198</strain>
    </source>
</reference>
<feature type="region of interest" description="Disordered" evidence="1">
    <location>
        <begin position="131"/>
        <end position="150"/>
    </location>
</feature>
<accession>A0A2P4Q5X9</accession>
<sequence length="170" mass="19324">MIGIVVAIFMATFVLIVILRKIFSDTSKKSRYQRTYSVDVGKLNQQQDAMTDHSLPQWSSNNHIEEIRAPSPTITITGGSSLLPNSQLIDIDLNENENISTTQTNENNIKPIDYNELVKRSSLLRYYAKDFDDDTGEENNNERAETESEISSAYGLPKQLDKIVTWEECM</sequence>
<protein>
    <submittedName>
        <fullName evidence="3">Uncharacterized protein</fullName>
    </submittedName>
</protein>
<dbReference type="AlphaFoldDB" id="A0A2P4Q5X9"/>
<feature type="non-terminal residue" evidence="3">
    <location>
        <position position="170"/>
    </location>
</feature>